<evidence type="ECO:0000256" key="5">
    <source>
        <dbReference type="SAM" id="Phobius"/>
    </source>
</evidence>
<dbReference type="Proteomes" id="UP000663852">
    <property type="component" value="Unassembled WGS sequence"/>
</dbReference>
<evidence type="ECO:0000259" key="6">
    <source>
        <dbReference type="Pfam" id="PF00149"/>
    </source>
</evidence>
<comment type="caution">
    <text evidence="8">The sequence shown here is derived from an EMBL/GenBank/DDBJ whole genome shotgun (WGS) entry which is preliminary data.</text>
</comment>
<dbReference type="GO" id="GO:0016787">
    <property type="term" value="F:hydrolase activity"/>
    <property type="evidence" value="ECO:0007669"/>
    <property type="project" value="InterPro"/>
</dbReference>
<evidence type="ECO:0000256" key="1">
    <source>
        <dbReference type="ARBA" id="ARBA00004141"/>
    </source>
</evidence>
<keyword evidence="9" id="KW-1185">Reference proteome</keyword>
<gene>
    <name evidence="7" type="ORF">EDS130_LOCUS11704</name>
    <name evidence="8" type="ORF">XAT740_LOCUS19380</name>
</gene>
<feature type="transmembrane region" description="Helical" evidence="5">
    <location>
        <begin position="335"/>
        <end position="355"/>
    </location>
</feature>
<proteinExistence type="predicted"/>
<keyword evidence="4 5" id="KW-0472">Membrane</keyword>
<protein>
    <recommendedName>
        <fullName evidence="6">Calcineurin-like phosphoesterase domain-containing protein</fullName>
    </recommendedName>
</protein>
<dbReference type="PANTHER" id="PTHR13315">
    <property type="entry name" value="METALLO PHOSPHOESTERASE RELATED"/>
    <property type="match status" value="1"/>
</dbReference>
<feature type="transmembrane region" description="Helical" evidence="5">
    <location>
        <begin position="21"/>
        <end position="41"/>
    </location>
</feature>
<dbReference type="Proteomes" id="UP000663828">
    <property type="component" value="Unassembled WGS sequence"/>
</dbReference>
<dbReference type="Pfam" id="PF00149">
    <property type="entry name" value="Metallophos"/>
    <property type="match status" value="1"/>
</dbReference>
<evidence type="ECO:0000256" key="2">
    <source>
        <dbReference type="ARBA" id="ARBA00022692"/>
    </source>
</evidence>
<evidence type="ECO:0000313" key="9">
    <source>
        <dbReference type="Proteomes" id="UP000663828"/>
    </source>
</evidence>
<dbReference type="SUPFAM" id="SSF56300">
    <property type="entry name" value="Metallo-dependent phosphatases"/>
    <property type="match status" value="1"/>
</dbReference>
<dbReference type="PANTHER" id="PTHR13315:SF4">
    <property type="entry name" value="METALLOPHOSPHOESTERASE, ISOFORM E"/>
    <property type="match status" value="1"/>
</dbReference>
<dbReference type="GO" id="GO:0016020">
    <property type="term" value="C:membrane"/>
    <property type="evidence" value="ECO:0007669"/>
    <property type="project" value="UniProtKB-SubCell"/>
</dbReference>
<organism evidence="8 9">
    <name type="scientific">Adineta ricciae</name>
    <name type="common">Rotifer</name>
    <dbReference type="NCBI Taxonomy" id="249248"/>
    <lineage>
        <taxon>Eukaryota</taxon>
        <taxon>Metazoa</taxon>
        <taxon>Spiralia</taxon>
        <taxon>Gnathifera</taxon>
        <taxon>Rotifera</taxon>
        <taxon>Eurotatoria</taxon>
        <taxon>Bdelloidea</taxon>
        <taxon>Adinetida</taxon>
        <taxon>Adinetidae</taxon>
        <taxon>Adineta</taxon>
    </lineage>
</organism>
<reference evidence="8" key="1">
    <citation type="submission" date="2021-02" db="EMBL/GenBank/DDBJ databases">
        <authorList>
            <person name="Nowell W R."/>
        </authorList>
    </citation>
    <scope>NUCLEOTIDE SEQUENCE</scope>
</reference>
<evidence type="ECO:0000313" key="8">
    <source>
        <dbReference type="EMBL" id="CAF1120986.1"/>
    </source>
</evidence>
<evidence type="ECO:0000313" key="7">
    <source>
        <dbReference type="EMBL" id="CAF0938733.1"/>
    </source>
</evidence>
<keyword evidence="2 5" id="KW-0812">Transmembrane</keyword>
<dbReference type="EMBL" id="CAJNOR010001320">
    <property type="protein sequence ID" value="CAF1120986.1"/>
    <property type="molecule type" value="Genomic_DNA"/>
</dbReference>
<evidence type="ECO:0000256" key="4">
    <source>
        <dbReference type="ARBA" id="ARBA00023136"/>
    </source>
</evidence>
<dbReference type="InterPro" id="IPR029052">
    <property type="entry name" value="Metallo-depent_PP-like"/>
</dbReference>
<dbReference type="GO" id="GO:0006506">
    <property type="term" value="P:GPI anchor biosynthetic process"/>
    <property type="evidence" value="ECO:0007669"/>
    <property type="project" value="InterPro"/>
</dbReference>
<dbReference type="AlphaFoldDB" id="A0A814QMB2"/>
<dbReference type="Gene3D" id="3.60.21.10">
    <property type="match status" value="1"/>
</dbReference>
<feature type="domain" description="Calcineurin-like phosphoesterase" evidence="6">
    <location>
        <begin position="59"/>
        <end position="254"/>
    </location>
</feature>
<keyword evidence="3 5" id="KW-1133">Transmembrane helix</keyword>
<dbReference type="EMBL" id="CAJNOJ010000043">
    <property type="protein sequence ID" value="CAF0938733.1"/>
    <property type="molecule type" value="Genomic_DNA"/>
</dbReference>
<comment type="subcellular location">
    <subcellularLocation>
        <location evidence="1">Membrane</location>
        <topology evidence="1">Multi-pass membrane protein</topology>
    </subcellularLocation>
</comment>
<dbReference type="InterPro" id="IPR004843">
    <property type="entry name" value="Calcineurin-like_PHP"/>
</dbReference>
<dbReference type="OrthoDB" id="5977743at2759"/>
<dbReference type="GO" id="GO:0005783">
    <property type="term" value="C:endoplasmic reticulum"/>
    <property type="evidence" value="ECO:0007669"/>
    <property type="project" value="TreeGrafter"/>
</dbReference>
<name>A0A814QMB2_ADIRI</name>
<dbReference type="InterPro" id="IPR033308">
    <property type="entry name" value="PGAP5/Cdc1/Ted1"/>
</dbReference>
<accession>A0A814QMB2</accession>
<sequence>MCRRTRLTTKLKRLLISRYGFVLLTACLVICMNEIVCYEWMVMTWPNIDSLANKSTVRKFLLVADPQLIGEKDEGFFGLITRNDADRYLANTFSRANNYVKPDGILFLGDIFDEGLSASDDEFNRYFNRFDTIFQYKSRGNKSIVIPGDNDVGGEYYGDKNPYQRQRFSSYFGRMIQLYRQKDIEILRLDIDLRDDYLKTKQSRVLEETQSRPMTSAFRIVLNHWPMLTRSATFTKSFLHDLNPNLILKGDSHHFTIHLHDRNRSVTEMLAREFLPQPVLPIDVAQTRYVHEISIPTCSYRMGVSRIGYGVLLLDTATKSAHLTILSTPRRYGYLYVYATYGICFVIGFIFMLLCPGRSIVTYPRS</sequence>
<evidence type="ECO:0000256" key="3">
    <source>
        <dbReference type="ARBA" id="ARBA00022989"/>
    </source>
</evidence>